<dbReference type="Gene3D" id="2.70.98.90">
    <property type="match status" value="1"/>
</dbReference>
<name>A0A9D9GVH5_9PROT</name>
<dbReference type="PRINTS" id="PR00701">
    <property type="entry name" value="60KDINNERMP"/>
</dbReference>
<evidence type="ECO:0000256" key="12">
    <source>
        <dbReference type="ARBA" id="ARBA00033342"/>
    </source>
</evidence>
<comment type="subcellular location">
    <subcellularLocation>
        <location evidence="1">Cell inner membrane</location>
        <topology evidence="1">Multi-pass membrane protein</topology>
    </subcellularLocation>
    <subcellularLocation>
        <location evidence="13">Cell membrane</location>
        <topology evidence="13">Multi-pass membrane protein</topology>
    </subcellularLocation>
</comment>
<feature type="transmembrane region" description="Helical" evidence="13">
    <location>
        <begin position="434"/>
        <end position="459"/>
    </location>
</feature>
<feature type="transmembrane region" description="Helical" evidence="13">
    <location>
        <begin position="337"/>
        <end position="356"/>
    </location>
</feature>
<feature type="transmembrane region" description="Helical" evidence="13">
    <location>
        <begin position="409"/>
        <end position="427"/>
    </location>
</feature>
<comment type="caution">
    <text evidence="16">The sequence shown here is derived from an EMBL/GenBank/DDBJ whole genome shotgun (WGS) entry which is preliminary data.</text>
</comment>
<feature type="transmembrane region" description="Helical" evidence="13">
    <location>
        <begin position="490"/>
        <end position="516"/>
    </location>
</feature>
<dbReference type="InterPro" id="IPR028055">
    <property type="entry name" value="YidC/Oxa/ALB_C"/>
</dbReference>
<dbReference type="InterPro" id="IPR028053">
    <property type="entry name" value="Membr_insert_YidC_N"/>
</dbReference>
<evidence type="ECO:0000259" key="14">
    <source>
        <dbReference type="Pfam" id="PF02096"/>
    </source>
</evidence>
<evidence type="ECO:0000256" key="8">
    <source>
        <dbReference type="ARBA" id="ARBA00022989"/>
    </source>
</evidence>
<dbReference type="GO" id="GO:0005886">
    <property type="term" value="C:plasma membrane"/>
    <property type="evidence" value="ECO:0007669"/>
    <property type="project" value="UniProtKB-SubCell"/>
</dbReference>
<dbReference type="PANTHER" id="PTHR12428:SF65">
    <property type="entry name" value="CYTOCHROME C OXIDASE ASSEMBLY PROTEIN COX18, MITOCHONDRIAL"/>
    <property type="match status" value="1"/>
</dbReference>
<evidence type="ECO:0000256" key="2">
    <source>
        <dbReference type="ARBA" id="ARBA00010527"/>
    </source>
</evidence>
<dbReference type="EMBL" id="JADINC010000033">
    <property type="protein sequence ID" value="MBO8425288.1"/>
    <property type="molecule type" value="Genomic_DNA"/>
</dbReference>
<dbReference type="Pfam" id="PF02096">
    <property type="entry name" value="60KD_IMP"/>
    <property type="match status" value="1"/>
</dbReference>
<dbReference type="GO" id="GO:0051205">
    <property type="term" value="P:protein insertion into membrane"/>
    <property type="evidence" value="ECO:0007669"/>
    <property type="project" value="TreeGrafter"/>
</dbReference>
<keyword evidence="8 13" id="KW-1133">Transmembrane helix</keyword>
<evidence type="ECO:0000256" key="1">
    <source>
        <dbReference type="ARBA" id="ARBA00004429"/>
    </source>
</evidence>
<dbReference type="NCBIfam" id="TIGR03593">
    <property type="entry name" value="yidC_nterm"/>
    <property type="match status" value="1"/>
</dbReference>
<evidence type="ECO:0000256" key="5">
    <source>
        <dbReference type="ARBA" id="ARBA00022475"/>
    </source>
</evidence>
<dbReference type="PRINTS" id="PR01900">
    <property type="entry name" value="YIDCPROTEIN"/>
</dbReference>
<feature type="domain" description="Membrane insertase YidC/Oxa/ALB C-terminal" evidence="14">
    <location>
        <begin position="337"/>
        <end position="523"/>
    </location>
</feature>
<dbReference type="CDD" id="cd19961">
    <property type="entry name" value="EcYidC-like_peri"/>
    <property type="match status" value="1"/>
</dbReference>
<gene>
    <name evidence="13 16" type="primary">yidC</name>
    <name evidence="16" type="ORF">IAC69_02285</name>
</gene>
<dbReference type="NCBIfam" id="TIGR03592">
    <property type="entry name" value="yidC_oxa1_cterm"/>
    <property type="match status" value="1"/>
</dbReference>
<evidence type="ECO:0000256" key="6">
    <source>
        <dbReference type="ARBA" id="ARBA00022692"/>
    </source>
</evidence>
<evidence type="ECO:0000256" key="11">
    <source>
        <dbReference type="ARBA" id="ARBA00033245"/>
    </source>
</evidence>
<accession>A0A9D9GVH5</accession>
<dbReference type="PANTHER" id="PTHR12428">
    <property type="entry name" value="OXA1"/>
    <property type="match status" value="1"/>
</dbReference>
<dbReference type="Proteomes" id="UP000823630">
    <property type="component" value="Unassembled WGS sequence"/>
</dbReference>
<evidence type="ECO:0000259" key="15">
    <source>
        <dbReference type="Pfam" id="PF14849"/>
    </source>
</evidence>
<dbReference type="InterPro" id="IPR019998">
    <property type="entry name" value="Membr_insert_YidC"/>
</dbReference>
<keyword evidence="4 13" id="KW-0813">Transport</keyword>
<dbReference type="CDD" id="cd20070">
    <property type="entry name" value="5TM_YidC_Alb3"/>
    <property type="match status" value="1"/>
</dbReference>
<sequence>MVKYLDNNSGFRQWNAARDANAQKSRWGGFFWWLILFLAAWWLMSWWMTPQSAQTQKTDATQQPERVDLSAVPVSEIASENLTARVQGLRISDINLLNYSADASDDNSGPVVLLGGEKSYALVGMIANGTDVPTQTTVWNQDGDKYTWRNSDGVEFTRTITIDGYVISVADTVKNTTADTISVAPYAEIVRANDTSSSAGVYTGSVAYVNSDIEREDWARITDKSYAYSTTNGFIGFVDQYWETIASVASPDQTMRVKPLGDMFQADTVASAISIAPGATDTITTNLYMGPRDYRILQSADKYISGLDDTVDYGWFWFFVRPILWLLHMLNSVVMNYGVAIILMTLLLRLAMWPLTRKSYVSMMAMQKMQPEMMRIQKLYANDKARMQMEMLRLYQTHKTSPMSGCLPMLIQIPIFFALYKALLISVQMRSAHFLWISDLAAMDPYFILPILMGVTMWLQQKLQTASTTTSGANNDAVAQTQKVMKWMPLIFTVMFAWMPAGLVLYWTVSNIFGIGQMYYIKRLQK</sequence>
<dbReference type="GO" id="GO:0015031">
    <property type="term" value="P:protein transport"/>
    <property type="evidence" value="ECO:0007669"/>
    <property type="project" value="UniProtKB-KW"/>
</dbReference>
<keyword evidence="9 13" id="KW-0472">Membrane</keyword>
<protein>
    <recommendedName>
        <fullName evidence="3 13">Membrane protein insertase YidC</fullName>
    </recommendedName>
    <alternativeName>
        <fullName evidence="12 13">Foldase YidC</fullName>
    </alternativeName>
    <alternativeName>
        <fullName evidence="13">Membrane protein YidC</fullName>
    </alternativeName>
    <alternativeName>
        <fullName evidence="11 13">membrane integrase YidC</fullName>
    </alternativeName>
</protein>
<dbReference type="AlphaFoldDB" id="A0A9D9GVH5"/>
<dbReference type="InterPro" id="IPR047196">
    <property type="entry name" value="YidC_ALB_C"/>
</dbReference>
<comment type="subunit">
    <text evidence="13">Interacts with the Sec translocase complex via SecD. Specifically interacts with transmembrane segments of nascent integral membrane proteins during membrane integration.</text>
</comment>
<dbReference type="InterPro" id="IPR001708">
    <property type="entry name" value="YidC/ALB3/OXA1/COX18"/>
</dbReference>
<proteinExistence type="inferred from homology"/>
<keyword evidence="5 13" id="KW-1003">Cell membrane</keyword>
<evidence type="ECO:0000256" key="3">
    <source>
        <dbReference type="ARBA" id="ARBA00015325"/>
    </source>
</evidence>
<dbReference type="Pfam" id="PF14849">
    <property type="entry name" value="YidC_periplas"/>
    <property type="match status" value="1"/>
</dbReference>
<dbReference type="GO" id="GO:0032977">
    <property type="term" value="F:membrane insertase activity"/>
    <property type="evidence" value="ECO:0007669"/>
    <property type="project" value="InterPro"/>
</dbReference>
<comment type="function">
    <text evidence="13">Required for the insertion and/or proper folding and/or complex formation of integral membrane proteins into the membrane. Involved in integration of membrane proteins that insert both dependently and independently of the Sec translocase complex, as well as at least some lipoproteins. Aids folding of multispanning membrane proteins.</text>
</comment>
<dbReference type="InterPro" id="IPR038221">
    <property type="entry name" value="YidC_periplasmic_sf"/>
</dbReference>
<evidence type="ECO:0000256" key="10">
    <source>
        <dbReference type="ARBA" id="ARBA00023186"/>
    </source>
</evidence>
<evidence type="ECO:0000256" key="4">
    <source>
        <dbReference type="ARBA" id="ARBA00022448"/>
    </source>
</evidence>
<feature type="transmembrane region" description="Helical" evidence="13">
    <location>
        <begin position="30"/>
        <end position="48"/>
    </location>
</feature>
<comment type="similarity">
    <text evidence="2 13">Belongs to the OXA1/ALB3/YidC family. Type 1 subfamily.</text>
</comment>
<reference evidence="16" key="1">
    <citation type="submission" date="2020-10" db="EMBL/GenBank/DDBJ databases">
        <authorList>
            <person name="Gilroy R."/>
        </authorList>
    </citation>
    <scope>NUCLEOTIDE SEQUENCE</scope>
    <source>
        <strain evidence="16">8207</strain>
    </source>
</reference>
<keyword evidence="7 13" id="KW-0653">Protein transport</keyword>
<keyword evidence="6 13" id="KW-0812">Transmembrane</keyword>
<evidence type="ECO:0000313" key="17">
    <source>
        <dbReference type="Proteomes" id="UP000823630"/>
    </source>
</evidence>
<evidence type="ECO:0000256" key="13">
    <source>
        <dbReference type="HAMAP-Rule" id="MF_01810"/>
    </source>
</evidence>
<dbReference type="HAMAP" id="MF_01810">
    <property type="entry name" value="YidC_type1"/>
    <property type="match status" value="1"/>
</dbReference>
<evidence type="ECO:0000256" key="7">
    <source>
        <dbReference type="ARBA" id="ARBA00022927"/>
    </source>
</evidence>
<evidence type="ECO:0000256" key="9">
    <source>
        <dbReference type="ARBA" id="ARBA00023136"/>
    </source>
</evidence>
<keyword evidence="10 13" id="KW-0143">Chaperone</keyword>
<feature type="domain" description="Membrane insertase YidC N-terminal" evidence="15">
    <location>
        <begin position="83"/>
        <end position="326"/>
    </location>
</feature>
<reference evidence="16" key="2">
    <citation type="journal article" date="2021" name="PeerJ">
        <title>Extensive microbial diversity within the chicken gut microbiome revealed by metagenomics and culture.</title>
        <authorList>
            <person name="Gilroy R."/>
            <person name="Ravi A."/>
            <person name="Getino M."/>
            <person name="Pursley I."/>
            <person name="Horton D.L."/>
            <person name="Alikhan N.F."/>
            <person name="Baker D."/>
            <person name="Gharbi K."/>
            <person name="Hall N."/>
            <person name="Watson M."/>
            <person name="Adriaenssens E.M."/>
            <person name="Foster-Nyarko E."/>
            <person name="Jarju S."/>
            <person name="Secka A."/>
            <person name="Antonio M."/>
            <person name="Oren A."/>
            <person name="Chaudhuri R.R."/>
            <person name="La Ragione R."/>
            <person name="Hildebrand F."/>
            <person name="Pallen M.J."/>
        </authorList>
    </citation>
    <scope>NUCLEOTIDE SEQUENCE</scope>
    <source>
        <strain evidence="16">8207</strain>
    </source>
</reference>
<evidence type="ECO:0000313" key="16">
    <source>
        <dbReference type="EMBL" id="MBO8425288.1"/>
    </source>
</evidence>
<organism evidence="16 17">
    <name type="scientific">Candidatus Enterousia avistercoris</name>
    <dbReference type="NCBI Taxonomy" id="2840788"/>
    <lineage>
        <taxon>Bacteria</taxon>
        <taxon>Pseudomonadati</taxon>
        <taxon>Pseudomonadota</taxon>
        <taxon>Alphaproteobacteria</taxon>
        <taxon>Candidatus Enterousia</taxon>
    </lineage>
</organism>
<dbReference type="NCBIfam" id="NF002353">
    <property type="entry name" value="PRK01318.1-4"/>
    <property type="match status" value="1"/>
</dbReference>